<dbReference type="CDD" id="cd02194">
    <property type="entry name" value="ThiL"/>
    <property type="match status" value="1"/>
</dbReference>
<keyword evidence="2" id="KW-0479">Metal-binding</keyword>
<dbReference type="AlphaFoldDB" id="A0A540VW48"/>
<comment type="similarity">
    <text evidence="2">Belongs to the thiamine-monophosphate kinase family.</text>
</comment>
<feature type="binding site" evidence="2">
    <location>
        <position position="123"/>
    </location>
    <ligand>
        <name>Mg(2+)</name>
        <dbReference type="ChEBI" id="CHEBI:18420"/>
        <label>1</label>
    </ligand>
</feature>
<comment type="pathway">
    <text evidence="2">Cofactor biosynthesis; thiamine diphosphate biosynthesis; thiamine diphosphate from thiamine phosphate: step 1/1.</text>
</comment>
<feature type="domain" description="PurM-like N-terminal" evidence="3">
    <location>
        <begin position="29"/>
        <end position="137"/>
    </location>
</feature>
<dbReference type="Proteomes" id="UP000315400">
    <property type="component" value="Unassembled WGS sequence"/>
</dbReference>
<dbReference type="SUPFAM" id="SSF56042">
    <property type="entry name" value="PurM C-terminal domain-like"/>
    <property type="match status" value="1"/>
</dbReference>
<feature type="binding site" evidence="2">
    <location>
        <position position="76"/>
    </location>
    <ligand>
        <name>Mg(2+)</name>
        <dbReference type="ChEBI" id="CHEBI:18420"/>
        <label>4</label>
    </ligand>
</feature>
<dbReference type="InterPro" id="IPR036676">
    <property type="entry name" value="PurM-like_C_sf"/>
</dbReference>
<dbReference type="UniPathway" id="UPA00060">
    <property type="reaction ID" value="UER00142"/>
</dbReference>
<feature type="binding site" evidence="2">
    <location>
        <position position="76"/>
    </location>
    <ligand>
        <name>Mg(2+)</name>
        <dbReference type="ChEBI" id="CHEBI:18420"/>
        <label>3</label>
    </ligand>
</feature>
<feature type="binding site" evidence="2">
    <location>
        <position position="212"/>
    </location>
    <ligand>
        <name>ATP</name>
        <dbReference type="ChEBI" id="CHEBI:30616"/>
    </ligand>
</feature>
<keyword evidence="2 5" id="KW-0808">Transferase</keyword>
<evidence type="ECO:0000259" key="3">
    <source>
        <dbReference type="Pfam" id="PF00586"/>
    </source>
</evidence>
<keyword evidence="2 5" id="KW-0418">Kinase</keyword>
<feature type="binding site" evidence="2">
    <location>
        <position position="146"/>
    </location>
    <ligand>
        <name>ATP</name>
        <dbReference type="ChEBI" id="CHEBI:30616"/>
    </ligand>
</feature>
<proteinExistence type="inferred from homology"/>
<dbReference type="GO" id="GO:0000287">
    <property type="term" value="F:magnesium ion binding"/>
    <property type="evidence" value="ECO:0007669"/>
    <property type="project" value="UniProtKB-UniRule"/>
</dbReference>
<comment type="caution">
    <text evidence="5">The sequence shown here is derived from an EMBL/GenBank/DDBJ whole genome shotgun (WGS) entry which is preliminary data.</text>
</comment>
<feature type="binding site" evidence="2">
    <location>
        <position position="314"/>
    </location>
    <ligand>
        <name>substrate</name>
    </ligand>
</feature>
<feature type="binding site" evidence="2">
    <location>
        <position position="31"/>
    </location>
    <ligand>
        <name>Mg(2+)</name>
        <dbReference type="ChEBI" id="CHEBI:18420"/>
        <label>4</label>
    </ligand>
</feature>
<dbReference type="Pfam" id="PF00586">
    <property type="entry name" value="AIRS"/>
    <property type="match status" value="1"/>
</dbReference>
<comment type="caution">
    <text evidence="2">Lacks conserved residue(s) required for the propagation of feature annotation.</text>
</comment>
<feature type="binding site" evidence="2">
    <location>
        <position position="31"/>
    </location>
    <ligand>
        <name>Mg(2+)</name>
        <dbReference type="ChEBI" id="CHEBI:18420"/>
        <label>3</label>
    </ligand>
</feature>
<dbReference type="GO" id="GO:0005524">
    <property type="term" value="F:ATP binding"/>
    <property type="evidence" value="ECO:0007669"/>
    <property type="project" value="UniProtKB-UniRule"/>
</dbReference>
<gene>
    <name evidence="2 5" type="primary">thiL</name>
    <name evidence="5" type="ORF">FKY71_01010</name>
</gene>
<keyword evidence="2" id="KW-0547">Nucleotide-binding</keyword>
<feature type="binding site" evidence="2">
    <location>
        <begin position="122"/>
        <end position="123"/>
    </location>
    <ligand>
        <name>ATP</name>
        <dbReference type="ChEBI" id="CHEBI:30616"/>
    </ligand>
</feature>
<sequence>MAGCSEFTLIGRYLTGLGAARADVTLGVGDDAAILQSPADPWLLSALDTLIEDVHFPGDMPAEAVGYRALAVNLSDIAAMGGQPRWAVVGLTLPAMDEDWVAGFARGLDAIAQTHEVAVVGGDVTRGPRAVSVQITGTSAVPPIRRDAACAGDDVWVSGRLGEAAGGLAVWQAGQQGEPRWTGLVDAFLRPVPRLGLGQALQGIAHAAIDVSDGLLADAGHIASQSGVAIDLARAALRPSARLQAFGGTAQATAWLCSGGDDYALCFTAPLTARSAVAQAAQDARTPVRRIGQVRHGHGVLLDGVAVGDAHTGYRHFER</sequence>
<dbReference type="InterPro" id="IPR010918">
    <property type="entry name" value="PurM-like_C_dom"/>
</dbReference>
<evidence type="ECO:0000256" key="2">
    <source>
        <dbReference type="HAMAP-Rule" id="MF_02128"/>
    </source>
</evidence>
<protein>
    <recommendedName>
        <fullName evidence="2">Thiamine-monophosphate kinase</fullName>
        <shortName evidence="2">TMP kinase</shortName>
        <shortName evidence="2">Thiamine-phosphate kinase</shortName>
        <ecNumber evidence="2">2.7.4.16</ecNumber>
    </recommendedName>
</protein>
<feature type="binding site" evidence="2">
    <location>
        <position position="210"/>
    </location>
    <ligand>
        <name>Mg(2+)</name>
        <dbReference type="ChEBI" id="CHEBI:18420"/>
        <label>3</label>
    </ligand>
</feature>
<evidence type="ECO:0000313" key="6">
    <source>
        <dbReference type="Proteomes" id="UP000315400"/>
    </source>
</evidence>
<name>A0A540VW48_9GAMM</name>
<dbReference type="GO" id="GO:0009228">
    <property type="term" value="P:thiamine biosynthetic process"/>
    <property type="evidence" value="ECO:0007669"/>
    <property type="project" value="UniProtKB-KW"/>
</dbReference>
<dbReference type="EMBL" id="VIFK01000002">
    <property type="protein sequence ID" value="TQF00990.1"/>
    <property type="molecule type" value="Genomic_DNA"/>
</dbReference>
<comment type="miscellaneous">
    <text evidence="2">Reaction mechanism of ThiL seems to utilize a direct, inline transfer of the gamma-phosphate of ATP to TMP rather than a phosphorylated enzyme intermediate.</text>
</comment>
<evidence type="ECO:0000313" key="5">
    <source>
        <dbReference type="EMBL" id="TQF00990.1"/>
    </source>
</evidence>
<feature type="binding site" evidence="2">
    <location>
        <position position="76"/>
    </location>
    <ligand>
        <name>Mg(2+)</name>
        <dbReference type="ChEBI" id="CHEBI:18420"/>
        <label>2</label>
    </ligand>
</feature>
<dbReference type="InterPro" id="IPR016188">
    <property type="entry name" value="PurM-like_N"/>
</dbReference>
<keyword evidence="2" id="KW-0460">Magnesium</keyword>
<dbReference type="InterPro" id="IPR036921">
    <property type="entry name" value="PurM-like_N_sf"/>
</dbReference>
<dbReference type="STRING" id="1260251.SPISAL_02385"/>
<feature type="binding site" evidence="2">
    <location>
        <position position="55"/>
    </location>
    <ligand>
        <name>substrate</name>
    </ligand>
</feature>
<dbReference type="Gene3D" id="3.30.1330.10">
    <property type="entry name" value="PurM-like, N-terminal domain"/>
    <property type="match status" value="1"/>
</dbReference>
<evidence type="ECO:0000259" key="4">
    <source>
        <dbReference type="Pfam" id="PF02769"/>
    </source>
</evidence>
<dbReference type="SUPFAM" id="SSF55326">
    <property type="entry name" value="PurM N-terminal domain-like"/>
    <property type="match status" value="1"/>
</dbReference>
<dbReference type="PANTHER" id="PTHR30270">
    <property type="entry name" value="THIAMINE-MONOPHOSPHATE KINASE"/>
    <property type="match status" value="1"/>
</dbReference>
<dbReference type="GO" id="GO:0009229">
    <property type="term" value="P:thiamine diphosphate biosynthetic process"/>
    <property type="evidence" value="ECO:0007669"/>
    <property type="project" value="UniProtKB-UniRule"/>
</dbReference>
<feature type="domain" description="PurM-like C-terminal" evidence="4">
    <location>
        <begin position="151"/>
        <end position="298"/>
    </location>
</feature>
<dbReference type="InterPro" id="IPR006283">
    <property type="entry name" value="ThiL-like"/>
</dbReference>
<feature type="binding site" evidence="2">
    <location>
        <position position="48"/>
    </location>
    <ligand>
        <name>Mg(2+)</name>
        <dbReference type="ChEBI" id="CHEBI:18420"/>
        <label>2</label>
    </ligand>
</feature>
<feature type="binding site" evidence="2">
    <location>
        <position position="213"/>
    </location>
    <ligand>
        <name>Mg(2+)</name>
        <dbReference type="ChEBI" id="CHEBI:18420"/>
        <label>5</label>
    </ligand>
</feature>
<feature type="binding site" evidence="2">
    <location>
        <position position="48"/>
    </location>
    <ligand>
        <name>Mg(2+)</name>
        <dbReference type="ChEBI" id="CHEBI:18420"/>
        <label>1</label>
    </ligand>
</feature>
<reference evidence="5 6" key="1">
    <citation type="submission" date="2019-06" db="EMBL/GenBank/DDBJ databases">
        <title>Metagenome assembled Genome of Spiribacter salinus SL48-SHIP from the microbial mat of Salt Lake 48 (Novosibirsk region, Russia).</title>
        <authorList>
            <person name="Shipova A."/>
            <person name="Rozanov A.S."/>
            <person name="Bryanskaya A.V."/>
            <person name="Peltek S.E."/>
        </authorList>
    </citation>
    <scope>NUCLEOTIDE SEQUENCE [LARGE SCALE GENOMIC DNA]</scope>
    <source>
        <strain evidence="5">SL48-SHIP-2</strain>
    </source>
</reference>
<comment type="catalytic activity">
    <reaction evidence="2">
        <text>thiamine phosphate + ATP = thiamine diphosphate + ADP</text>
        <dbReference type="Rhea" id="RHEA:15913"/>
        <dbReference type="ChEBI" id="CHEBI:30616"/>
        <dbReference type="ChEBI" id="CHEBI:37575"/>
        <dbReference type="ChEBI" id="CHEBI:58937"/>
        <dbReference type="ChEBI" id="CHEBI:456216"/>
        <dbReference type="EC" id="2.7.4.16"/>
    </reaction>
</comment>
<organism evidence="5 6">
    <name type="scientific">Spiribacter salinus</name>
    <dbReference type="NCBI Taxonomy" id="1335746"/>
    <lineage>
        <taxon>Bacteria</taxon>
        <taxon>Pseudomonadati</taxon>
        <taxon>Pseudomonadota</taxon>
        <taxon>Gammaproteobacteria</taxon>
        <taxon>Chromatiales</taxon>
        <taxon>Ectothiorhodospiraceae</taxon>
        <taxon>Spiribacter</taxon>
    </lineage>
</organism>
<dbReference type="EC" id="2.7.4.16" evidence="2"/>
<keyword evidence="1 2" id="KW-0784">Thiamine biosynthesis</keyword>
<dbReference type="Gene3D" id="3.90.650.10">
    <property type="entry name" value="PurM-like C-terminal domain"/>
    <property type="match status" value="1"/>
</dbReference>
<feature type="binding site" evidence="2">
    <location>
        <position position="261"/>
    </location>
    <ligand>
        <name>substrate</name>
    </ligand>
</feature>
<dbReference type="NCBIfam" id="TIGR01379">
    <property type="entry name" value="thiL"/>
    <property type="match status" value="1"/>
</dbReference>
<dbReference type="GO" id="GO:0009030">
    <property type="term" value="F:thiamine-phosphate kinase activity"/>
    <property type="evidence" value="ECO:0007669"/>
    <property type="project" value="UniProtKB-UniRule"/>
</dbReference>
<keyword evidence="2" id="KW-0067">ATP-binding</keyword>
<accession>A0A540VW48</accession>
<dbReference type="PANTHER" id="PTHR30270:SF0">
    <property type="entry name" value="THIAMINE-MONOPHOSPHATE KINASE"/>
    <property type="match status" value="1"/>
</dbReference>
<dbReference type="HAMAP" id="MF_02128">
    <property type="entry name" value="TMP_kinase"/>
    <property type="match status" value="1"/>
</dbReference>
<evidence type="ECO:0000256" key="1">
    <source>
        <dbReference type="ARBA" id="ARBA00022977"/>
    </source>
</evidence>
<dbReference type="Pfam" id="PF02769">
    <property type="entry name" value="AIRS_C"/>
    <property type="match status" value="1"/>
</dbReference>
<dbReference type="PIRSF" id="PIRSF005303">
    <property type="entry name" value="Thiam_monoph_kin"/>
    <property type="match status" value="1"/>
</dbReference>
<comment type="function">
    <text evidence="2">Catalyzes the ATP-dependent phosphorylation of thiamine-monophosphate (TMP) to form thiamine-pyrophosphate (TPP), the active form of vitamin B1.</text>
</comment>